<dbReference type="Gene3D" id="3.90.79.10">
    <property type="entry name" value="Nucleoside Triphosphate Pyrophosphohydrolase"/>
    <property type="match status" value="1"/>
</dbReference>
<accession>S9QFC7</accession>
<keyword evidence="4" id="KW-0460">Magnesium</keyword>
<dbReference type="PROSITE" id="PS51462">
    <property type="entry name" value="NUDIX"/>
    <property type="match status" value="1"/>
</dbReference>
<dbReference type="InterPro" id="IPR015797">
    <property type="entry name" value="NUDIX_hydrolase-like_dom_sf"/>
</dbReference>
<dbReference type="GO" id="GO:1901911">
    <property type="term" value="P:adenosine 5'-(hexahydrogen pentaphosphate) catabolic process"/>
    <property type="evidence" value="ECO:0007669"/>
    <property type="project" value="TreeGrafter"/>
</dbReference>
<dbReference type="eggNOG" id="COG0494">
    <property type="taxonomic scope" value="Bacteria"/>
</dbReference>
<dbReference type="SUPFAM" id="SSF55811">
    <property type="entry name" value="Nudix"/>
    <property type="match status" value="1"/>
</dbReference>
<organism evidence="6 7">
    <name type="scientific">Salipiger mucosus DSM 16094</name>
    <dbReference type="NCBI Taxonomy" id="1123237"/>
    <lineage>
        <taxon>Bacteria</taxon>
        <taxon>Pseudomonadati</taxon>
        <taxon>Pseudomonadota</taxon>
        <taxon>Alphaproteobacteria</taxon>
        <taxon>Rhodobacterales</taxon>
        <taxon>Roseobacteraceae</taxon>
        <taxon>Salipiger</taxon>
    </lineage>
</organism>
<reference evidence="7" key="1">
    <citation type="journal article" date="2014" name="Stand. Genomic Sci.">
        <title>Genome sequence of the exopolysaccharide-producing Salipiger mucosus type strain (DSM 16094(T)), a moderately halophilic member of the Roseobacter clade.</title>
        <authorList>
            <person name="Riedel T."/>
            <person name="Spring S."/>
            <person name="Fiebig A."/>
            <person name="Petersen J."/>
            <person name="Kyrpides N.C."/>
            <person name="Goker M."/>
            <person name="Klenk H.P."/>
        </authorList>
    </citation>
    <scope>NUCLEOTIDE SEQUENCE [LARGE SCALE GENOMIC DNA]</scope>
    <source>
        <strain evidence="7">DSM 16094</strain>
    </source>
</reference>
<keyword evidence="3 6" id="KW-0378">Hydrolase</keyword>
<dbReference type="GO" id="GO:0071543">
    <property type="term" value="P:diphosphoinositol polyphosphate metabolic process"/>
    <property type="evidence" value="ECO:0007669"/>
    <property type="project" value="TreeGrafter"/>
</dbReference>
<evidence type="ECO:0000313" key="6">
    <source>
        <dbReference type="EMBL" id="EPX78313.1"/>
    </source>
</evidence>
<evidence type="ECO:0000256" key="2">
    <source>
        <dbReference type="ARBA" id="ARBA00022723"/>
    </source>
</evidence>
<dbReference type="Proteomes" id="UP000015347">
    <property type="component" value="Unassembled WGS sequence"/>
</dbReference>
<dbReference type="AlphaFoldDB" id="S9QFC7"/>
<evidence type="ECO:0000256" key="3">
    <source>
        <dbReference type="ARBA" id="ARBA00022801"/>
    </source>
</evidence>
<dbReference type="GO" id="GO:0000298">
    <property type="term" value="F:endopolyphosphatase activity"/>
    <property type="evidence" value="ECO:0007669"/>
    <property type="project" value="TreeGrafter"/>
</dbReference>
<dbReference type="STRING" id="1123237.Salmuc_03929"/>
<dbReference type="PANTHER" id="PTHR12629">
    <property type="entry name" value="DIPHOSPHOINOSITOL POLYPHOSPHATE PHOSPHOHYDROLASE"/>
    <property type="match status" value="1"/>
</dbReference>
<feature type="domain" description="Nudix hydrolase" evidence="5">
    <location>
        <begin position="22"/>
        <end position="155"/>
    </location>
</feature>
<dbReference type="GO" id="GO:0046872">
    <property type="term" value="F:metal ion binding"/>
    <property type="evidence" value="ECO:0007669"/>
    <property type="project" value="UniProtKB-KW"/>
</dbReference>
<dbReference type="EMBL" id="APVH01000040">
    <property type="protein sequence ID" value="EPX78313.1"/>
    <property type="molecule type" value="Genomic_DNA"/>
</dbReference>
<dbReference type="GO" id="GO:0034431">
    <property type="term" value="F:bis(5'-adenosyl)-hexaphosphatase activity"/>
    <property type="evidence" value="ECO:0007669"/>
    <property type="project" value="TreeGrafter"/>
</dbReference>
<keyword evidence="2" id="KW-0479">Metal-binding</keyword>
<dbReference type="GO" id="GO:0005737">
    <property type="term" value="C:cytoplasm"/>
    <property type="evidence" value="ECO:0007669"/>
    <property type="project" value="TreeGrafter"/>
</dbReference>
<name>S9QFC7_9RHOB</name>
<dbReference type="GO" id="GO:1901909">
    <property type="term" value="P:diadenosine hexaphosphate catabolic process"/>
    <property type="evidence" value="ECO:0007669"/>
    <property type="project" value="TreeGrafter"/>
</dbReference>
<dbReference type="PANTHER" id="PTHR12629:SF0">
    <property type="entry name" value="DIPHOSPHOINOSITOL-POLYPHOSPHATE DIPHOSPHATASE"/>
    <property type="match status" value="1"/>
</dbReference>
<evidence type="ECO:0000313" key="7">
    <source>
        <dbReference type="Proteomes" id="UP000015347"/>
    </source>
</evidence>
<dbReference type="InterPro" id="IPR047198">
    <property type="entry name" value="DDP-like_NUDIX"/>
</dbReference>
<evidence type="ECO:0000259" key="5">
    <source>
        <dbReference type="PROSITE" id="PS51462"/>
    </source>
</evidence>
<dbReference type="InterPro" id="IPR000086">
    <property type="entry name" value="NUDIX_hydrolase_dom"/>
</dbReference>
<protein>
    <submittedName>
        <fullName evidence="6">Hydrolase, NUDIX family protein</fullName>
    </submittedName>
</protein>
<comment type="cofactor">
    <cofactor evidence="1">
        <name>Mg(2+)</name>
        <dbReference type="ChEBI" id="CHEBI:18420"/>
    </cofactor>
</comment>
<sequence length="163" mass="18660">MSGMPMLNAIWSEFIQPIMRRPSRYQVAALCFRRDGERLEILLITSLETRRWILPKGWPKTGFDAGGVALEEAWEEAGVKPRGGKPRLIGRYRYDKRLRGGIPLPTDVDVFAIETEKLYDTYPEVGRRERRWMSPQDAAEAVDEPELKDLLANADELLAVSSR</sequence>
<dbReference type="GO" id="GO:0034432">
    <property type="term" value="F:bis(5'-adenosyl)-pentaphosphatase activity"/>
    <property type="evidence" value="ECO:0007669"/>
    <property type="project" value="TreeGrafter"/>
</dbReference>
<gene>
    <name evidence="6" type="ORF">Salmuc_03929</name>
</gene>
<proteinExistence type="predicted"/>
<dbReference type="Pfam" id="PF00293">
    <property type="entry name" value="NUDIX"/>
    <property type="match status" value="1"/>
</dbReference>
<comment type="caution">
    <text evidence="6">The sequence shown here is derived from an EMBL/GenBank/DDBJ whole genome shotgun (WGS) entry which is preliminary data.</text>
</comment>
<keyword evidence="7" id="KW-1185">Reference proteome</keyword>
<dbReference type="HOGENOM" id="CLU_037162_8_1_5"/>
<dbReference type="CDD" id="cd04666">
    <property type="entry name" value="NUDIX_DIPP2_like_Nudt4"/>
    <property type="match status" value="1"/>
</dbReference>
<dbReference type="GO" id="GO:1901907">
    <property type="term" value="P:diadenosine pentaphosphate catabolic process"/>
    <property type="evidence" value="ECO:0007669"/>
    <property type="project" value="TreeGrafter"/>
</dbReference>
<evidence type="ECO:0000256" key="4">
    <source>
        <dbReference type="ARBA" id="ARBA00022842"/>
    </source>
</evidence>
<dbReference type="GO" id="GO:0008486">
    <property type="term" value="F:diphosphoinositol-polyphosphate diphosphatase activity"/>
    <property type="evidence" value="ECO:0007669"/>
    <property type="project" value="TreeGrafter"/>
</dbReference>
<evidence type="ECO:0000256" key="1">
    <source>
        <dbReference type="ARBA" id="ARBA00001946"/>
    </source>
</evidence>